<dbReference type="PANTHER" id="PTHR46865:SF2">
    <property type="entry name" value="MONOOXYGENASE"/>
    <property type="match status" value="1"/>
</dbReference>
<evidence type="ECO:0000256" key="3">
    <source>
        <dbReference type="ARBA" id="ARBA00023002"/>
    </source>
</evidence>
<keyword evidence="2" id="KW-0274">FAD</keyword>
<feature type="non-terminal residue" evidence="5">
    <location>
        <position position="1"/>
    </location>
</feature>
<dbReference type="GO" id="GO:0016491">
    <property type="term" value="F:oxidoreductase activity"/>
    <property type="evidence" value="ECO:0007669"/>
    <property type="project" value="UniProtKB-KW"/>
</dbReference>
<keyword evidence="3" id="KW-0560">Oxidoreductase</keyword>
<dbReference type="STRING" id="97972.A0A2V1E830"/>
<dbReference type="EMBL" id="KZ805314">
    <property type="protein sequence ID" value="PVI05385.1"/>
    <property type="molecule type" value="Genomic_DNA"/>
</dbReference>
<dbReference type="GO" id="GO:0071949">
    <property type="term" value="F:FAD binding"/>
    <property type="evidence" value="ECO:0007669"/>
    <property type="project" value="InterPro"/>
</dbReference>
<evidence type="ECO:0000259" key="4">
    <source>
        <dbReference type="Pfam" id="PF01494"/>
    </source>
</evidence>
<evidence type="ECO:0000313" key="6">
    <source>
        <dbReference type="Proteomes" id="UP000244855"/>
    </source>
</evidence>
<dbReference type="OrthoDB" id="655030at2759"/>
<feature type="domain" description="FAD-binding" evidence="4">
    <location>
        <begin position="3"/>
        <end position="359"/>
    </location>
</feature>
<dbReference type="SUPFAM" id="SSF51905">
    <property type="entry name" value="FAD/NAD(P)-binding domain"/>
    <property type="match status" value="1"/>
</dbReference>
<dbReference type="Pfam" id="PF01494">
    <property type="entry name" value="FAD_binding_3"/>
    <property type="match status" value="1"/>
</dbReference>
<protein>
    <submittedName>
        <fullName evidence="5">FAD/NAD(P)-binding domain-containing protein</fullName>
    </submittedName>
</protein>
<dbReference type="InterPro" id="IPR036188">
    <property type="entry name" value="FAD/NAD-bd_sf"/>
</dbReference>
<dbReference type="Proteomes" id="UP000244855">
    <property type="component" value="Unassembled WGS sequence"/>
</dbReference>
<evidence type="ECO:0000256" key="1">
    <source>
        <dbReference type="ARBA" id="ARBA00022630"/>
    </source>
</evidence>
<dbReference type="InterPro" id="IPR051704">
    <property type="entry name" value="FAD_aromatic-hydroxylase"/>
</dbReference>
<reference evidence="5 6" key="1">
    <citation type="journal article" date="2018" name="Sci. Rep.">
        <title>Comparative genomics provides insights into the lifestyle and reveals functional heterogeneity of dark septate endophytic fungi.</title>
        <authorList>
            <person name="Knapp D.G."/>
            <person name="Nemeth J.B."/>
            <person name="Barry K."/>
            <person name="Hainaut M."/>
            <person name="Henrissat B."/>
            <person name="Johnson J."/>
            <person name="Kuo A."/>
            <person name="Lim J.H.P."/>
            <person name="Lipzen A."/>
            <person name="Nolan M."/>
            <person name="Ohm R.A."/>
            <person name="Tamas L."/>
            <person name="Grigoriev I.V."/>
            <person name="Spatafora J.W."/>
            <person name="Nagy L.G."/>
            <person name="Kovacs G.M."/>
        </authorList>
    </citation>
    <scope>NUCLEOTIDE SEQUENCE [LARGE SCALE GENOMIC DNA]</scope>
    <source>
        <strain evidence="5 6">DSE2036</strain>
    </source>
</reference>
<name>A0A2V1E830_9PLEO</name>
<dbReference type="Gene3D" id="3.50.50.60">
    <property type="entry name" value="FAD/NAD(P)-binding domain"/>
    <property type="match status" value="1"/>
</dbReference>
<keyword evidence="1" id="KW-0285">Flavoprotein</keyword>
<keyword evidence="6" id="KW-1185">Reference proteome</keyword>
<sequence>VSGAGVAGSSLALMLARHPKLTPKPIVTLIERSPVPRTTGQAIDIRGPGVHVIRNFGLEEKIRAKHTTEKGIAILGRHGKEVAHFEASGSADKQSFATSEFEVLRGELVKVLMDEIEDSKTESGVNVETIYGEMIHSVEEEADGVMVNFTNGKIDDQKYDLVIAADGMGSRTRSLMFPDKAYQSTECTSFLGWYIGYCTVPRQEDDSDYWRWYNGPGGLCLHVRPHRGQKTVGVYFSIVNAEKRRYPEYENVLSKGVEAQKALIRDRFKHMGWKTLHYLDGMDDADDFYMQQTAQVRTPKWTKGRCAIIGDAAHCTMGIGTSLAFMDAYMISGELTKMKSNDGEEIAAALNRYEETLRPYYESNSTMPWGFPQLANPQTQFGISISHIIVRIVSWLRLDKLMMAAFDQEEKEWKLPEYGW</sequence>
<organism evidence="5 6">
    <name type="scientific">Periconia macrospinosa</name>
    <dbReference type="NCBI Taxonomy" id="97972"/>
    <lineage>
        <taxon>Eukaryota</taxon>
        <taxon>Fungi</taxon>
        <taxon>Dikarya</taxon>
        <taxon>Ascomycota</taxon>
        <taxon>Pezizomycotina</taxon>
        <taxon>Dothideomycetes</taxon>
        <taxon>Pleosporomycetidae</taxon>
        <taxon>Pleosporales</taxon>
        <taxon>Massarineae</taxon>
        <taxon>Periconiaceae</taxon>
        <taxon>Periconia</taxon>
    </lineage>
</organism>
<evidence type="ECO:0000313" key="5">
    <source>
        <dbReference type="EMBL" id="PVI05385.1"/>
    </source>
</evidence>
<dbReference type="PANTHER" id="PTHR46865">
    <property type="entry name" value="OXIDOREDUCTASE-RELATED"/>
    <property type="match status" value="1"/>
</dbReference>
<gene>
    <name evidence="5" type="ORF">DM02DRAFT_516703</name>
</gene>
<dbReference type="InterPro" id="IPR002938">
    <property type="entry name" value="FAD-bd"/>
</dbReference>
<proteinExistence type="predicted"/>
<evidence type="ECO:0000256" key="2">
    <source>
        <dbReference type="ARBA" id="ARBA00022827"/>
    </source>
</evidence>
<dbReference type="AlphaFoldDB" id="A0A2V1E830"/>
<accession>A0A2V1E830</accession>